<gene>
    <name evidence="1" type="ORF">RR45_GL000055</name>
    <name evidence="2" type="ORF">RR45_GL000056</name>
</gene>
<evidence type="ECO:0000313" key="2">
    <source>
        <dbReference type="EMBL" id="PCS04737.1"/>
    </source>
</evidence>
<proteinExistence type="predicted"/>
<accession>A0ABX4IB82</accession>
<dbReference type="EMBL" id="JXJT01000001">
    <property type="protein sequence ID" value="PCS04736.1"/>
    <property type="molecule type" value="Genomic_DNA"/>
</dbReference>
<dbReference type="Proteomes" id="UP000218979">
    <property type="component" value="Unassembled WGS sequence"/>
</dbReference>
<evidence type="ECO:0000313" key="3">
    <source>
        <dbReference type="Proteomes" id="UP000218979"/>
    </source>
</evidence>
<comment type="caution">
    <text evidence="1">The sequence shown here is derived from an EMBL/GenBank/DDBJ whole genome shotgun (WGS) entry which is preliminary data.</text>
</comment>
<name>A0ABX4IB82_9LACT</name>
<evidence type="ECO:0000313" key="1">
    <source>
        <dbReference type="EMBL" id="PCS04736.1"/>
    </source>
</evidence>
<protein>
    <submittedName>
        <fullName evidence="1">Uncharacterized protein</fullName>
    </submittedName>
</protein>
<dbReference type="EMBL" id="JXJT01000001">
    <property type="protein sequence ID" value="PCS04737.1"/>
    <property type="molecule type" value="Genomic_DNA"/>
</dbReference>
<organism evidence="1 3">
    <name type="scientific">Pseudolactococcus chungangensis CAU 28 = DSM 22330</name>
    <dbReference type="NCBI Taxonomy" id="1122154"/>
    <lineage>
        <taxon>Bacteria</taxon>
        <taxon>Bacillati</taxon>
        <taxon>Bacillota</taxon>
        <taxon>Bacilli</taxon>
        <taxon>Lactobacillales</taxon>
        <taxon>Streptococcaceae</taxon>
        <taxon>Pseudolactococcus</taxon>
    </lineage>
</organism>
<reference evidence="1 3" key="1">
    <citation type="submission" date="2014-12" db="EMBL/GenBank/DDBJ databases">
        <title>Draft genome sequences of 10 type strains of Lactococcus.</title>
        <authorList>
            <person name="Sun Z."/>
            <person name="Zhong Z."/>
            <person name="Liu W."/>
            <person name="Zhang W."/>
            <person name="Zhang H."/>
        </authorList>
    </citation>
    <scope>NUCLEOTIDE SEQUENCE [LARGE SCALE GENOMIC DNA]</scope>
    <source>
        <strain evidence="1 3">DSM 22330</strain>
    </source>
</reference>
<sequence>MTLLGGSASGCQVSRFHKVKTQKAFERPKFANDPAWRERKRMSSFKVS</sequence>
<keyword evidence="3" id="KW-1185">Reference proteome</keyword>